<dbReference type="InterPro" id="IPR029050">
    <property type="entry name" value="Immunoprotect_excell_Ig-like"/>
</dbReference>
<comment type="caution">
    <text evidence="4">The sequence shown here is derived from an EMBL/GenBank/DDBJ whole genome shotgun (WGS) entry which is preliminary data.</text>
</comment>
<evidence type="ECO:0000256" key="1">
    <source>
        <dbReference type="ARBA" id="ARBA00022729"/>
    </source>
</evidence>
<keyword evidence="3" id="KW-0472">Membrane</keyword>
<reference evidence="4 5" key="1">
    <citation type="submission" date="2019-03" db="EMBL/GenBank/DDBJ databases">
        <title>Genomics of glacier-inhabiting Cryobacterium strains.</title>
        <authorList>
            <person name="Liu Q."/>
            <person name="Xin Y.-H."/>
        </authorList>
    </citation>
    <scope>NUCLEOTIDE SEQUENCE [LARGE SCALE GENOMIC DNA]</scope>
    <source>
        <strain evidence="4 5">RHLT2-21</strain>
    </source>
</reference>
<dbReference type="Proteomes" id="UP000297643">
    <property type="component" value="Unassembled WGS sequence"/>
</dbReference>
<feature type="region of interest" description="Disordered" evidence="2">
    <location>
        <begin position="78"/>
        <end position="99"/>
    </location>
</feature>
<protein>
    <recommendedName>
        <fullName evidence="6">DUF4352 domain-containing protein</fullName>
    </recommendedName>
</protein>
<accession>A0A4R8WCX8</accession>
<dbReference type="EMBL" id="SOFM01000016">
    <property type="protein sequence ID" value="TFC05393.1"/>
    <property type="molecule type" value="Genomic_DNA"/>
</dbReference>
<sequence length="238" mass="24491">MFACIPGALIIGWILLPIAFVLALVSLFLKDRAKWMSITALIVSIVGTIVGVSVFLAVVATSVDDAFGSGTTTVVKPSDGAGVDDGAAKEEPAAEAGTRKNPYPIGSVIESKDWRVVINSVTLAATDAVLAGNQFNESPTEGSEYILVNYSVTYIGADPDGDMPAFVTVEYVTADGTTVNGLDKFVTAPAPIDTMSTLYTDGTATGDVAIEVPTATAGQGVLAVVPGLLTDKVFVAVQ</sequence>
<proteinExistence type="predicted"/>
<gene>
    <name evidence="4" type="ORF">E3O32_05960</name>
</gene>
<name>A0A4R8WCX8_9MICO</name>
<evidence type="ECO:0008006" key="6">
    <source>
        <dbReference type="Google" id="ProtNLM"/>
    </source>
</evidence>
<organism evidence="4 5">
    <name type="scientific">Cryobacterium mannosilyticum</name>
    <dbReference type="NCBI Taxonomy" id="1259190"/>
    <lineage>
        <taxon>Bacteria</taxon>
        <taxon>Bacillati</taxon>
        <taxon>Actinomycetota</taxon>
        <taxon>Actinomycetes</taxon>
        <taxon>Micrococcales</taxon>
        <taxon>Microbacteriaceae</taxon>
        <taxon>Cryobacterium</taxon>
    </lineage>
</organism>
<keyword evidence="5" id="KW-1185">Reference proteome</keyword>
<evidence type="ECO:0000313" key="5">
    <source>
        <dbReference type="Proteomes" id="UP000297643"/>
    </source>
</evidence>
<dbReference type="Gene3D" id="2.60.40.1240">
    <property type="match status" value="1"/>
</dbReference>
<dbReference type="AlphaFoldDB" id="A0A4R8WCX8"/>
<feature type="transmembrane region" description="Helical" evidence="3">
    <location>
        <begin position="6"/>
        <end position="29"/>
    </location>
</feature>
<feature type="transmembrane region" description="Helical" evidence="3">
    <location>
        <begin position="41"/>
        <end position="63"/>
    </location>
</feature>
<keyword evidence="3" id="KW-0812">Transmembrane</keyword>
<evidence type="ECO:0000313" key="4">
    <source>
        <dbReference type="EMBL" id="TFC05393.1"/>
    </source>
</evidence>
<keyword evidence="1" id="KW-0732">Signal</keyword>
<evidence type="ECO:0000256" key="2">
    <source>
        <dbReference type="SAM" id="MobiDB-lite"/>
    </source>
</evidence>
<evidence type="ECO:0000256" key="3">
    <source>
        <dbReference type="SAM" id="Phobius"/>
    </source>
</evidence>
<keyword evidence="3" id="KW-1133">Transmembrane helix</keyword>